<dbReference type="PANTHER" id="PTHR12243:SF67">
    <property type="entry name" value="COREPRESSOR OF PANGOLIN, ISOFORM A-RELATED"/>
    <property type="match status" value="1"/>
</dbReference>
<evidence type="ECO:0000256" key="2">
    <source>
        <dbReference type="PROSITE-ProRule" id="PRU00371"/>
    </source>
</evidence>
<dbReference type="InterPro" id="IPR001005">
    <property type="entry name" value="SANT/Myb"/>
</dbReference>
<dbReference type="InterPro" id="IPR004210">
    <property type="entry name" value="BESS_motif"/>
</dbReference>
<evidence type="ECO:0000256" key="3">
    <source>
        <dbReference type="SAM" id="MobiDB-lite"/>
    </source>
</evidence>
<dbReference type="Pfam" id="PF10545">
    <property type="entry name" value="MADF_DNA_bdg"/>
    <property type="match status" value="1"/>
</dbReference>
<evidence type="ECO:0000259" key="6">
    <source>
        <dbReference type="PROSITE" id="PS51031"/>
    </source>
</evidence>
<dbReference type="Proteomes" id="UP001160148">
    <property type="component" value="Unassembled WGS sequence"/>
</dbReference>
<dbReference type="SMART" id="SM00595">
    <property type="entry name" value="MADF"/>
    <property type="match status" value="1"/>
</dbReference>
<dbReference type="AlphaFoldDB" id="A0AAV0VUH2"/>
<feature type="domain" description="BESS" evidence="6">
    <location>
        <begin position="205"/>
        <end position="244"/>
    </location>
</feature>
<dbReference type="GO" id="GO:0003677">
    <property type="term" value="F:DNA binding"/>
    <property type="evidence" value="ECO:0007669"/>
    <property type="project" value="InterPro"/>
</dbReference>
<dbReference type="InterPro" id="IPR009057">
    <property type="entry name" value="Homeodomain-like_sf"/>
</dbReference>
<comment type="caution">
    <text evidence="7">The sequence shown here is derived from an EMBL/GenBank/DDBJ whole genome shotgun (WGS) entry which is preliminary data.</text>
</comment>
<protein>
    <recommendedName>
        <fullName evidence="9">Transcription factor Adf-1</fullName>
    </recommendedName>
</protein>
<dbReference type="PROSITE" id="PS51031">
    <property type="entry name" value="BESS"/>
    <property type="match status" value="1"/>
</dbReference>
<dbReference type="Gene3D" id="1.10.10.60">
    <property type="entry name" value="Homeodomain-like"/>
    <property type="match status" value="1"/>
</dbReference>
<dbReference type="SMART" id="SM00717">
    <property type="entry name" value="SANT"/>
    <property type="match status" value="1"/>
</dbReference>
<dbReference type="EMBL" id="CARXXK010000001">
    <property type="protein sequence ID" value="CAI6347195.1"/>
    <property type="molecule type" value="Genomic_DNA"/>
</dbReference>
<evidence type="ECO:0000256" key="1">
    <source>
        <dbReference type="ARBA" id="ARBA00004123"/>
    </source>
</evidence>
<name>A0AAV0VUH2_9HEMI</name>
<comment type="subcellular location">
    <subcellularLocation>
        <location evidence="1 2">Nucleus</location>
    </subcellularLocation>
</comment>
<dbReference type="Pfam" id="PF02944">
    <property type="entry name" value="BESS"/>
    <property type="match status" value="1"/>
</dbReference>
<evidence type="ECO:0000259" key="4">
    <source>
        <dbReference type="PROSITE" id="PS50090"/>
    </source>
</evidence>
<dbReference type="SUPFAM" id="SSF46689">
    <property type="entry name" value="Homeodomain-like"/>
    <property type="match status" value="1"/>
</dbReference>
<keyword evidence="2" id="KW-0539">Nucleus</keyword>
<sequence length="315" mass="36343">MPPSKSVSFSQEEDTKLAELVSQHPCIFDVEHKFYKNQGVRDNVWQKISEYMNKSLDDCCKRWENMKDTYNKHKRNRKSGSRSLVKSKPSKWALSHSLSFLDVVSCERDTQSTNVLIAEKEVENVVEDVEGQELNDTFLLSVPSTSGSQADRSEQKGVSRTGKRKLITKKCPTNNWEQNEEWIVLLKKGIEERKIIFETNKFEKDDPIDTFFKSMASTVKTFSPSLKIRVKREVFNIVNNLELENNDNNDSTSRSNDNSEYSSYSNLSTQSYLSGFTKCNIPTPVYISPEVTNNQIVENNCIMQFEENHDEETQL</sequence>
<organism evidence="7 8">
    <name type="scientific">Macrosiphum euphorbiae</name>
    <name type="common">potato aphid</name>
    <dbReference type="NCBI Taxonomy" id="13131"/>
    <lineage>
        <taxon>Eukaryota</taxon>
        <taxon>Metazoa</taxon>
        <taxon>Ecdysozoa</taxon>
        <taxon>Arthropoda</taxon>
        <taxon>Hexapoda</taxon>
        <taxon>Insecta</taxon>
        <taxon>Pterygota</taxon>
        <taxon>Neoptera</taxon>
        <taxon>Paraneoptera</taxon>
        <taxon>Hemiptera</taxon>
        <taxon>Sternorrhyncha</taxon>
        <taxon>Aphidomorpha</taxon>
        <taxon>Aphidoidea</taxon>
        <taxon>Aphididae</taxon>
        <taxon>Macrosiphini</taxon>
        <taxon>Macrosiphum</taxon>
    </lineage>
</organism>
<proteinExistence type="predicted"/>
<keyword evidence="8" id="KW-1185">Reference proteome</keyword>
<evidence type="ECO:0000259" key="5">
    <source>
        <dbReference type="PROSITE" id="PS51029"/>
    </source>
</evidence>
<dbReference type="PROSITE" id="PS50090">
    <property type="entry name" value="MYB_LIKE"/>
    <property type="match status" value="1"/>
</dbReference>
<evidence type="ECO:0000313" key="8">
    <source>
        <dbReference type="Proteomes" id="UP001160148"/>
    </source>
</evidence>
<evidence type="ECO:0008006" key="9">
    <source>
        <dbReference type="Google" id="ProtNLM"/>
    </source>
</evidence>
<dbReference type="PANTHER" id="PTHR12243">
    <property type="entry name" value="MADF DOMAIN TRANSCRIPTION FACTOR"/>
    <property type="match status" value="1"/>
</dbReference>
<dbReference type="GO" id="GO:0005634">
    <property type="term" value="C:nucleus"/>
    <property type="evidence" value="ECO:0007669"/>
    <property type="project" value="UniProtKB-SubCell"/>
</dbReference>
<feature type="domain" description="MADF" evidence="5">
    <location>
        <begin position="16"/>
        <end position="106"/>
    </location>
</feature>
<feature type="region of interest" description="Disordered" evidence="3">
    <location>
        <begin position="143"/>
        <end position="162"/>
    </location>
</feature>
<dbReference type="CDD" id="cd00167">
    <property type="entry name" value="SANT"/>
    <property type="match status" value="1"/>
</dbReference>
<evidence type="ECO:0000313" key="7">
    <source>
        <dbReference type="EMBL" id="CAI6347195.1"/>
    </source>
</evidence>
<dbReference type="InterPro" id="IPR039353">
    <property type="entry name" value="TF_Adf1"/>
</dbReference>
<dbReference type="PROSITE" id="PS51029">
    <property type="entry name" value="MADF"/>
    <property type="match status" value="1"/>
</dbReference>
<feature type="domain" description="Myb-like" evidence="4">
    <location>
        <begin position="1"/>
        <end position="67"/>
    </location>
</feature>
<accession>A0AAV0VUH2</accession>
<dbReference type="InterPro" id="IPR006578">
    <property type="entry name" value="MADF-dom"/>
</dbReference>
<reference evidence="7 8" key="1">
    <citation type="submission" date="2023-01" db="EMBL/GenBank/DDBJ databases">
        <authorList>
            <person name="Whitehead M."/>
        </authorList>
    </citation>
    <scope>NUCLEOTIDE SEQUENCE [LARGE SCALE GENOMIC DNA]</scope>
</reference>
<gene>
    <name evidence="7" type="ORF">MEUPH1_LOCUS4010</name>
</gene>